<dbReference type="SUPFAM" id="SSF53756">
    <property type="entry name" value="UDP-Glycosyltransferase/glycogen phosphorylase"/>
    <property type="match status" value="1"/>
</dbReference>
<dbReference type="Proteomes" id="UP000199116">
    <property type="component" value="Unassembled WGS sequence"/>
</dbReference>
<dbReference type="AlphaFoldDB" id="A0A1I2MGM2"/>
<proteinExistence type="predicted"/>
<evidence type="ECO:0000313" key="4">
    <source>
        <dbReference type="Proteomes" id="UP000199116"/>
    </source>
</evidence>
<dbReference type="Pfam" id="PF01075">
    <property type="entry name" value="Glyco_transf_9"/>
    <property type="match status" value="1"/>
</dbReference>
<dbReference type="GO" id="GO:0008713">
    <property type="term" value="F:ADP-heptose-lipopolysaccharide heptosyltransferase activity"/>
    <property type="evidence" value="ECO:0007669"/>
    <property type="project" value="TreeGrafter"/>
</dbReference>
<dbReference type="InterPro" id="IPR002201">
    <property type="entry name" value="Glyco_trans_9"/>
</dbReference>
<dbReference type="InterPro" id="IPR051199">
    <property type="entry name" value="LPS_LOS_Heptosyltrfase"/>
</dbReference>
<keyword evidence="1" id="KW-0328">Glycosyltransferase</keyword>
<evidence type="ECO:0000256" key="2">
    <source>
        <dbReference type="ARBA" id="ARBA00022679"/>
    </source>
</evidence>
<dbReference type="GO" id="GO:0009244">
    <property type="term" value="P:lipopolysaccharide core region biosynthetic process"/>
    <property type="evidence" value="ECO:0007669"/>
    <property type="project" value="TreeGrafter"/>
</dbReference>
<reference evidence="4" key="1">
    <citation type="submission" date="2016-10" db="EMBL/GenBank/DDBJ databases">
        <authorList>
            <person name="Varghese N."/>
            <person name="Submissions S."/>
        </authorList>
    </citation>
    <scope>NUCLEOTIDE SEQUENCE [LARGE SCALE GENOMIC DNA]</scope>
    <source>
        <strain evidence="4">DSM 23515</strain>
    </source>
</reference>
<keyword evidence="4" id="KW-1185">Reference proteome</keyword>
<organism evidence="3 4">
    <name type="scientific">Salegentibacter agarivorans</name>
    <dbReference type="NCBI Taxonomy" id="345907"/>
    <lineage>
        <taxon>Bacteria</taxon>
        <taxon>Pseudomonadati</taxon>
        <taxon>Bacteroidota</taxon>
        <taxon>Flavobacteriia</taxon>
        <taxon>Flavobacteriales</taxon>
        <taxon>Flavobacteriaceae</taxon>
        <taxon>Salegentibacter</taxon>
    </lineage>
</organism>
<dbReference type="Gene3D" id="3.40.50.2000">
    <property type="entry name" value="Glycogen Phosphorylase B"/>
    <property type="match status" value="2"/>
</dbReference>
<evidence type="ECO:0000313" key="3">
    <source>
        <dbReference type="EMBL" id="SFF90632.1"/>
    </source>
</evidence>
<dbReference type="CDD" id="cd03789">
    <property type="entry name" value="GT9_LPS_heptosyltransferase"/>
    <property type="match status" value="1"/>
</dbReference>
<sequence length="365" mass="40632">MKKKTSFNKRNSPLSGEIPQAEGASHILVIRLSAMGDVAMTVPVLRVLSATYPHLKVTVLTRGFFEPMFKGIPRVSVYEADVNGVHSGVFGLCRLAKDLRDLGIDKVADLHDVLRSNILKSVFYMFGISVKQIDKGRSEKKALTTENNKVFKQLKSTVQRYADVFEALGYPLDLKTHKFPEKEKISEKIRTLVGTEPKKWLGIAPFAQHNSKAYPADLMEEVLGRLSENSKIKILLFGGGNKEKQQLETWAARFKNTLSIAGKLTLAEELALISNLDVMLSMDSGNGHMAAMFGIPVISIWGVTHPYAGFRPFNQPTENSLLPNLTQYPKIPTSVYGNKFPEGYENAIRTISPQTVLKKIQEVLL</sequence>
<accession>A0A1I2MGM2</accession>
<dbReference type="EMBL" id="FOOH01000013">
    <property type="protein sequence ID" value="SFF90632.1"/>
    <property type="molecule type" value="Genomic_DNA"/>
</dbReference>
<protein>
    <submittedName>
        <fullName evidence="3">ADP-heptose:LPS heptosyltransferase</fullName>
    </submittedName>
</protein>
<evidence type="ECO:0000256" key="1">
    <source>
        <dbReference type="ARBA" id="ARBA00022676"/>
    </source>
</evidence>
<dbReference type="PANTHER" id="PTHR30160:SF22">
    <property type="entry name" value="LIPOPOLYSACCHARIDE CORE BIOSYNTHESIS PROTEIN"/>
    <property type="match status" value="1"/>
</dbReference>
<dbReference type="GO" id="GO:0005829">
    <property type="term" value="C:cytosol"/>
    <property type="evidence" value="ECO:0007669"/>
    <property type="project" value="TreeGrafter"/>
</dbReference>
<name>A0A1I2MGM2_9FLAO</name>
<dbReference type="PANTHER" id="PTHR30160">
    <property type="entry name" value="TETRAACYLDISACCHARIDE 4'-KINASE-RELATED"/>
    <property type="match status" value="1"/>
</dbReference>
<gene>
    <name evidence="3" type="ORF">SAMN04488033_11386</name>
</gene>
<keyword evidence="2 3" id="KW-0808">Transferase</keyword>